<reference evidence="2" key="1">
    <citation type="submission" date="2022-07" db="EMBL/GenBank/DDBJ databases">
        <title>Fungi with potential for degradation of polypropylene.</title>
        <authorList>
            <person name="Gostincar C."/>
        </authorList>
    </citation>
    <scope>NUCLEOTIDE SEQUENCE</scope>
    <source>
        <strain evidence="2">EXF-13308</strain>
    </source>
</reference>
<feature type="region of interest" description="Disordered" evidence="1">
    <location>
        <begin position="1"/>
        <end position="64"/>
    </location>
</feature>
<sequence>MPYSDNMYSMDASDGEPIDDPLRRQAGAGHADEDVEDDPQALSPSDGYFGRSEGASWSPSQTTHAWHAAHIPTTTSYASAASSQVPHVPDVWVSDPSLEQGSTADSKAREAREEREQNARLNSPQPSASLAYEIIFCGLV</sequence>
<feature type="compositionally biased region" description="Basic and acidic residues" evidence="1">
    <location>
        <begin position="106"/>
        <end position="118"/>
    </location>
</feature>
<dbReference type="EMBL" id="JANBVO010000049">
    <property type="protein sequence ID" value="KAJ9133551.1"/>
    <property type="molecule type" value="Genomic_DNA"/>
</dbReference>
<feature type="region of interest" description="Disordered" evidence="1">
    <location>
        <begin position="88"/>
        <end position="125"/>
    </location>
</feature>
<protein>
    <submittedName>
        <fullName evidence="2">Uncharacterized protein</fullName>
    </submittedName>
</protein>
<evidence type="ECO:0000313" key="2">
    <source>
        <dbReference type="EMBL" id="KAJ9133551.1"/>
    </source>
</evidence>
<evidence type="ECO:0000256" key="1">
    <source>
        <dbReference type="SAM" id="MobiDB-lite"/>
    </source>
</evidence>
<name>A0AA38R427_9PEZI</name>
<accession>A0AA38R427</accession>
<comment type="caution">
    <text evidence="2">The sequence shown here is derived from an EMBL/GenBank/DDBJ whole genome shotgun (WGS) entry which is preliminary data.</text>
</comment>
<proteinExistence type="predicted"/>
<dbReference type="AlphaFoldDB" id="A0AA38R427"/>
<feature type="compositionally biased region" description="Polar residues" evidence="1">
    <location>
        <begin position="55"/>
        <end position="64"/>
    </location>
</feature>
<organism evidence="2 3">
    <name type="scientific">Pleurostoma richardsiae</name>
    <dbReference type="NCBI Taxonomy" id="41990"/>
    <lineage>
        <taxon>Eukaryota</taxon>
        <taxon>Fungi</taxon>
        <taxon>Dikarya</taxon>
        <taxon>Ascomycota</taxon>
        <taxon>Pezizomycotina</taxon>
        <taxon>Sordariomycetes</taxon>
        <taxon>Sordariomycetidae</taxon>
        <taxon>Calosphaeriales</taxon>
        <taxon>Pleurostomataceae</taxon>
        <taxon>Pleurostoma</taxon>
    </lineage>
</organism>
<evidence type="ECO:0000313" key="3">
    <source>
        <dbReference type="Proteomes" id="UP001174694"/>
    </source>
</evidence>
<keyword evidence="3" id="KW-1185">Reference proteome</keyword>
<dbReference type="Proteomes" id="UP001174694">
    <property type="component" value="Unassembled WGS sequence"/>
</dbReference>
<gene>
    <name evidence="2" type="ORF">NKR23_g10636</name>
</gene>